<feature type="transmembrane region" description="Helical" evidence="1">
    <location>
        <begin position="6"/>
        <end position="27"/>
    </location>
</feature>
<gene>
    <name evidence="2" type="ORF">GGD56_005302</name>
</gene>
<proteinExistence type="predicted"/>
<keyword evidence="1" id="KW-1133">Transmembrane helix</keyword>
<keyword evidence="3" id="KW-1185">Reference proteome</keyword>
<evidence type="ECO:0000256" key="1">
    <source>
        <dbReference type="SAM" id="Phobius"/>
    </source>
</evidence>
<name>A0ABR6IVC4_9HYPH</name>
<protein>
    <submittedName>
        <fullName evidence="2">Uncharacterized protein</fullName>
    </submittedName>
</protein>
<reference evidence="2 3" key="1">
    <citation type="submission" date="2020-08" db="EMBL/GenBank/DDBJ databases">
        <title>Genomic Encyclopedia of Type Strains, Phase IV (KMG-V): Genome sequencing to study the core and pangenomes of soil and plant-associated prokaryotes.</title>
        <authorList>
            <person name="Whitman W."/>
        </authorList>
    </citation>
    <scope>NUCLEOTIDE SEQUENCE [LARGE SCALE GENOMIC DNA]</scope>
    <source>
        <strain evidence="2 3">SEMIA 4087</strain>
    </source>
</reference>
<organism evidence="2 3">
    <name type="scientific">Rhizobium mongolense</name>
    <dbReference type="NCBI Taxonomy" id="57676"/>
    <lineage>
        <taxon>Bacteria</taxon>
        <taxon>Pseudomonadati</taxon>
        <taxon>Pseudomonadota</taxon>
        <taxon>Alphaproteobacteria</taxon>
        <taxon>Hyphomicrobiales</taxon>
        <taxon>Rhizobiaceae</taxon>
        <taxon>Rhizobium/Agrobacterium group</taxon>
        <taxon>Rhizobium</taxon>
    </lineage>
</organism>
<evidence type="ECO:0000313" key="2">
    <source>
        <dbReference type="EMBL" id="MBB4231424.1"/>
    </source>
</evidence>
<accession>A0ABR6IVC4</accession>
<evidence type="ECO:0000313" key="3">
    <source>
        <dbReference type="Proteomes" id="UP000551353"/>
    </source>
</evidence>
<dbReference type="Proteomes" id="UP000551353">
    <property type="component" value="Unassembled WGS sequence"/>
</dbReference>
<keyword evidence="1" id="KW-0812">Transmembrane</keyword>
<keyword evidence="1" id="KW-0472">Membrane</keyword>
<sequence>MTSQQIIYAVLFFFSVFGLLFLSLEVLGQ</sequence>
<comment type="caution">
    <text evidence="2">The sequence shown here is derived from an EMBL/GenBank/DDBJ whole genome shotgun (WGS) entry which is preliminary data.</text>
</comment>
<dbReference type="EMBL" id="JACIFX010000008">
    <property type="protein sequence ID" value="MBB4231424.1"/>
    <property type="molecule type" value="Genomic_DNA"/>
</dbReference>